<reference evidence="6 7" key="1">
    <citation type="journal article" date="2020" name="Nat. Food">
        <title>A phased Vanilla planifolia genome enables genetic improvement of flavour and production.</title>
        <authorList>
            <person name="Hasing T."/>
            <person name="Tang H."/>
            <person name="Brym M."/>
            <person name="Khazi F."/>
            <person name="Huang T."/>
            <person name="Chambers A.H."/>
        </authorList>
    </citation>
    <scope>NUCLEOTIDE SEQUENCE [LARGE SCALE GENOMIC DNA]</scope>
    <source>
        <tissue evidence="6">Leaf</tissue>
    </source>
</reference>
<dbReference type="AlphaFoldDB" id="A0A835V3Y3"/>
<dbReference type="Proteomes" id="UP000639772">
    <property type="component" value="Unassembled WGS sequence"/>
</dbReference>
<accession>A0A835V3Y3</accession>
<evidence type="ECO:0000259" key="5">
    <source>
        <dbReference type="PROSITE" id="PS50016"/>
    </source>
</evidence>
<feature type="domain" description="PHD-type" evidence="5">
    <location>
        <begin position="618"/>
        <end position="666"/>
    </location>
</feature>
<keyword evidence="1" id="KW-0479">Metal-binding</keyword>
<dbReference type="GO" id="GO:0003682">
    <property type="term" value="F:chromatin binding"/>
    <property type="evidence" value="ECO:0007669"/>
    <property type="project" value="TreeGrafter"/>
</dbReference>
<dbReference type="GO" id="GO:0061775">
    <property type="term" value="F:cohesin loader activity"/>
    <property type="evidence" value="ECO:0007669"/>
    <property type="project" value="InterPro"/>
</dbReference>
<dbReference type="PANTHER" id="PTHR21704">
    <property type="entry name" value="NIPPED-B-LIKE PROTEIN DELANGIN SCC2-RELATED"/>
    <property type="match status" value="1"/>
</dbReference>
<dbReference type="PROSITE" id="PS01359">
    <property type="entry name" value="ZF_PHD_1"/>
    <property type="match status" value="1"/>
</dbReference>
<dbReference type="GO" id="GO:0008270">
    <property type="term" value="F:zinc ion binding"/>
    <property type="evidence" value="ECO:0007669"/>
    <property type="project" value="UniProtKB-KW"/>
</dbReference>
<dbReference type="InterPro" id="IPR026003">
    <property type="entry name" value="Cohesin_HEAT"/>
</dbReference>
<name>A0A835V3Y3_VANPL</name>
<sequence>MELNQSIGYEKFCRLSNSIHSEIAPSLSLPSLPVSLGAADPALGLFDDASGHGVGGDRPDVLVHASTIASLLRECDVSYLNLNRGAKCSPCSSTDLSKLYHEVIGYNALAFECSSTGPFQAKRHQNTVEEQKPFIKNVLTTGQVHYEVGGIFLNQFDNNIVHDQIVSAGSTIQKVKKEIDSRSLSSGPGPPAHEDILGDLCEMFEDFCGKAEVPDDLGGVEGPSIPLADIKMLINELIIINVLDHQIQSGQGLSINEDENSSAEVLQVVLHALEATHAVLIIMTHHDMPKQLYKEEVIERIVDFSRFQIMEVMAACNPFYQSPHKTNENGEVDGDEEEDDVIDNGLVGKKRRNQRTISVKKSATNKVPAAVHAVAQKLCSILDLIKDLLSAVRLSDSCIFQLLKASISTFLVDNIQLLQLKSINLLCGLFPKLQFSKRSLRAYHLPDEEHKQIQMVTALLIQLAQCGANLPEAIKTASTFDAILSSSVDVKCPYKCLSVANTVSCALWTKVIERCTNTKSQDLSESKLILENLVMDLLTTLNLPEYPASASILQVLCVVLLQNAGLKSKDISARCLAVDILGVIAARLKRDSAARRREKFWILQDLITEDADASSEAKDSCCICFSGKGMKIVCQGCHKLFHADCLGASGEEMTAVDWVCHVCLCKNQLSLLQSYCKHGTLDNAKPSRGVPKNASKASDSIKKLDVLHQILLNFLEESSPPDDTNLFARWFYLSLWHKDDALSVERVTYLIARLKMKVILRCSEGKQRMSRNWAKKICLVLGQNHSFSRGFDTILTHLLASLREGSSILRAKALRAVSAIVEADPEVLCDERVQAAVEGRFCDSAISVQRLPLNLLEDILHLIPTLV</sequence>
<dbReference type="CDD" id="cd15489">
    <property type="entry name" value="PHD_SF"/>
    <property type="match status" value="1"/>
</dbReference>
<evidence type="ECO:0000256" key="2">
    <source>
        <dbReference type="ARBA" id="ARBA00022771"/>
    </source>
</evidence>
<dbReference type="GO" id="GO:1990414">
    <property type="term" value="P:replication-born double-strand break repair via sister chromatid exchange"/>
    <property type="evidence" value="ECO:0007669"/>
    <property type="project" value="TreeGrafter"/>
</dbReference>
<gene>
    <name evidence="6" type="ORF">HPP92_011902</name>
</gene>
<dbReference type="PROSITE" id="PS50016">
    <property type="entry name" value="ZF_PHD_2"/>
    <property type="match status" value="1"/>
</dbReference>
<dbReference type="InterPro" id="IPR001965">
    <property type="entry name" value="Znf_PHD"/>
</dbReference>
<dbReference type="GO" id="GO:0090694">
    <property type="term" value="C:Scc2-Scc4 cohesin loading complex"/>
    <property type="evidence" value="ECO:0007669"/>
    <property type="project" value="TreeGrafter"/>
</dbReference>
<dbReference type="InterPro" id="IPR013083">
    <property type="entry name" value="Znf_RING/FYVE/PHD"/>
</dbReference>
<dbReference type="EMBL" id="JADCNM010000005">
    <property type="protein sequence ID" value="KAG0483818.1"/>
    <property type="molecule type" value="Genomic_DNA"/>
</dbReference>
<comment type="caution">
    <text evidence="6">The sequence shown here is derived from an EMBL/GenBank/DDBJ whole genome shotgun (WGS) entry which is preliminary data.</text>
</comment>
<keyword evidence="2 4" id="KW-0863">Zinc-finger</keyword>
<dbReference type="GO" id="GO:0071169">
    <property type="term" value="P:establishment of protein localization to chromatin"/>
    <property type="evidence" value="ECO:0007669"/>
    <property type="project" value="TreeGrafter"/>
</dbReference>
<evidence type="ECO:0000313" key="6">
    <source>
        <dbReference type="EMBL" id="KAG0483818.1"/>
    </source>
</evidence>
<evidence type="ECO:0000256" key="3">
    <source>
        <dbReference type="ARBA" id="ARBA00022833"/>
    </source>
</evidence>
<dbReference type="Pfam" id="PF12765">
    <property type="entry name" value="Cohesin_HEAT"/>
    <property type="match status" value="1"/>
</dbReference>
<dbReference type="InterPro" id="IPR019787">
    <property type="entry name" value="Znf_PHD-finger"/>
</dbReference>
<dbReference type="Gene3D" id="3.30.40.10">
    <property type="entry name" value="Zinc/RING finger domain, C3HC4 (zinc finger)"/>
    <property type="match status" value="1"/>
</dbReference>
<organism evidence="6 7">
    <name type="scientific">Vanilla planifolia</name>
    <name type="common">Vanilla</name>
    <dbReference type="NCBI Taxonomy" id="51239"/>
    <lineage>
        <taxon>Eukaryota</taxon>
        <taxon>Viridiplantae</taxon>
        <taxon>Streptophyta</taxon>
        <taxon>Embryophyta</taxon>
        <taxon>Tracheophyta</taxon>
        <taxon>Spermatophyta</taxon>
        <taxon>Magnoliopsida</taxon>
        <taxon>Liliopsida</taxon>
        <taxon>Asparagales</taxon>
        <taxon>Orchidaceae</taxon>
        <taxon>Vanilloideae</taxon>
        <taxon>Vanilleae</taxon>
        <taxon>Vanilla</taxon>
    </lineage>
</organism>
<dbReference type="InterPro" id="IPR033031">
    <property type="entry name" value="Scc2/Nipped-B"/>
</dbReference>
<dbReference type="OrthoDB" id="418242at2759"/>
<dbReference type="SMART" id="SM00249">
    <property type="entry name" value="PHD"/>
    <property type="match status" value="1"/>
</dbReference>
<dbReference type="InterPro" id="IPR019786">
    <property type="entry name" value="Zinc_finger_PHD-type_CS"/>
</dbReference>
<keyword evidence="3" id="KW-0862">Zinc</keyword>
<evidence type="ECO:0000256" key="4">
    <source>
        <dbReference type="PROSITE-ProRule" id="PRU00146"/>
    </source>
</evidence>
<proteinExistence type="predicted"/>
<dbReference type="GO" id="GO:0140588">
    <property type="term" value="P:chromatin looping"/>
    <property type="evidence" value="ECO:0007669"/>
    <property type="project" value="InterPro"/>
</dbReference>
<evidence type="ECO:0000313" key="7">
    <source>
        <dbReference type="Proteomes" id="UP000639772"/>
    </source>
</evidence>
<dbReference type="PANTHER" id="PTHR21704:SF18">
    <property type="entry name" value="NIPPED-B-LIKE PROTEIN"/>
    <property type="match status" value="1"/>
</dbReference>
<dbReference type="InterPro" id="IPR011011">
    <property type="entry name" value="Znf_FYVE_PHD"/>
</dbReference>
<dbReference type="SUPFAM" id="SSF57903">
    <property type="entry name" value="FYVE/PHD zinc finger"/>
    <property type="match status" value="1"/>
</dbReference>
<evidence type="ECO:0000256" key="1">
    <source>
        <dbReference type="ARBA" id="ARBA00022723"/>
    </source>
</evidence>
<dbReference type="GO" id="GO:0034087">
    <property type="term" value="P:establishment of mitotic sister chromatid cohesion"/>
    <property type="evidence" value="ECO:0007669"/>
    <property type="project" value="TreeGrafter"/>
</dbReference>
<dbReference type="GO" id="GO:0010468">
    <property type="term" value="P:regulation of gene expression"/>
    <property type="evidence" value="ECO:0007669"/>
    <property type="project" value="InterPro"/>
</dbReference>
<protein>
    <recommendedName>
        <fullName evidence="5">PHD-type domain-containing protein</fullName>
    </recommendedName>
</protein>